<evidence type="ECO:0000313" key="5">
    <source>
        <dbReference type="EMBL" id="KAG2978637.1"/>
    </source>
</evidence>
<dbReference type="Proteomes" id="UP000736787">
    <property type="component" value="Unassembled WGS sequence"/>
</dbReference>
<comment type="caution">
    <text evidence="5">The sequence shown here is derived from an EMBL/GenBank/DDBJ whole genome shotgun (WGS) entry which is preliminary data.</text>
</comment>
<sequence length="134" mass="15175">MLIENPVEELSDYGEDEDIRPGAIPRGLTRMVDEMYADINNPEIANDEYFANRTILTTTNAVVQRINEVVAQRLEGVSQEYLSTDSVEEDEEVNFFEQEVLHTVNINGIPPHKLTLKKGAPIMMMRNLNPDLGL</sequence>
<dbReference type="Pfam" id="PF21530">
    <property type="entry name" value="Pif1_2B_dom"/>
    <property type="match status" value="1"/>
</dbReference>
<dbReference type="EMBL" id="RCMI01000368">
    <property type="protein sequence ID" value="KAG2914714.1"/>
    <property type="molecule type" value="Genomic_DNA"/>
</dbReference>
<dbReference type="EMBL" id="RCML01000383">
    <property type="protein sequence ID" value="KAG2978637.1"/>
    <property type="molecule type" value="Genomic_DNA"/>
</dbReference>
<dbReference type="InterPro" id="IPR049163">
    <property type="entry name" value="Pif1-like_2B_dom"/>
</dbReference>
<dbReference type="PANTHER" id="PTHR10492:SF57">
    <property type="entry name" value="ATP-DEPENDENT DNA HELICASE"/>
    <property type="match status" value="1"/>
</dbReference>
<proteinExistence type="predicted"/>
<evidence type="ECO:0000259" key="1">
    <source>
        <dbReference type="Pfam" id="PF21530"/>
    </source>
</evidence>
<dbReference type="VEuPathDB" id="FungiDB:PC110_g15571"/>
<dbReference type="Proteomes" id="UP000735874">
    <property type="component" value="Unassembled WGS sequence"/>
</dbReference>
<dbReference type="PANTHER" id="PTHR10492">
    <property type="match status" value="1"/>
</dbReference>
<dbReference type="InterPro" id="IPR027417">
    <property type="entry name" value="P-loop_NTPase"/>
</dbReference>
<dbReference type="Proteomes" id="UP000774804">
    <property type="component" value="Unassembled WGS sequence"/>
</dbReference>
<organism evidence="5 6">
    <name type="scientific">Phytophthora cactorum</name>
    <dbReference type="NCBI Taxonomy" id="29920"/>
    <lineage>
        <taxon>Eukaryota</taxon>
        <taxon>Sar</taxon>
        <taxon>Stramenopiles</taxon>
        <taxon>Oomycota</taxon>
        <taxon>Peronosporomycetes</taxon>
        <taxon>Peronosporales</taxon>
        <taxon>Peronosporaceae</taxon>
        <taxon>Phytophthora</taxon>
    </lineage>
</organism>
<name>A0A8T1FSY9_9STRA</name>
<dbReference type="EMBL" id="RCMK01000359">
    <property type="protein sequence ID" value="KAG2933775.1"/>
    <property type="molecule type" value="Genomic_DNA"/>
</dbReference>
<evidence type="ECO:0000313" key="4">
    <source>
        <dbReference type="EMBL" id="KAG2933775.1"/>
    </source>
</evidence>
<accession>A0A8T1FSY9</accession>
<dbReference type="EMBL" id="RCMG01000384">
    <property type="protein sequence ID" value="KAG2855269.1"/>
    <property type="molecule type" value="Genomic_DNA"/>
</dbReference>
<evidence type="ECO:0000313" key="6">
    <source>
        <dbReference type="Proteomes" id="UP000697107"/>
    </source>
</evidence>
<dbReference type="SUPFAM" id="SSF52540">
    <property type="entry name" value="P-loop containing nucleoside triphosphate hydrolases"/>
    <property type="match status" value="1"/>
</dbReference>
<reference evidence="5" key="1">
    <citation type="submission" date="2018-10" db="EMBL/GenBank/DDBJ databases">
        <title>Effector identification in a new, highly contiguous assembly of the strawberry crown rot pathogen Phytophthora cactorum.</title>
        <authorList>
            <person name="Armitage A.D."/>
            <person name="Nellist C.F."/>
            <person name="Bates H."/>
            <person name="Vickerstaff R.J."/>
            <person name="Harrison R.J."/>
        </authorList>
    </citation>
    <scope>NUCLEOTIDE SEQUENCE</scope>
    <source>
        <strain evidence="2">15-7</strain>
        <strain evidence="3">4032</strain>
        <strain evidence="4">4040</strain>
        <strain evidence="5">P415</strain>
    </source>
</reference>
<dbReference type="Proteomes" id="UP000697107">
    <property type="component" value="Unassembled WGS sequence"/>
</dbReference>
<gene>
    <name evidence="2" type="ORF">PC113_g12599</name>
    <name evidence="3" type="ORF">PC115_g11621</name>
    <name evidence="4" type="ORF">PC117_g12802</name>
    <name evidence="5" type="ORF">PC118_g12164</name>
</gene>
<evidence type="ECO:0000313" key="2">
    <source>
        <dbReference type="EMBL" id="KAG2855269.1"/>
    </source>
</evidence>
<evidence type="ECO:0000313" key="3">
    <source>
        <dbReference type="EMBL" id="KAG2914714.1"/>
    </source>
</evidence>
<feature type="domain" description="DNA helicase Pif1-like 2B" evidence="1">
    <location>
        <begin position="99"/>
        <end position="134"/>
    </location>
</feature>
<protein>
    <recommendedName>
        <fullName evidence="1">DNA helicase Pif1-like 2B domain-containing protein</fullName>
    </recommendedName>
</protein>
<dbReference type="AlphaFoldDB" id="A0A8T1FSY9"/>